<gene>
    <name evidence="2" type="ORF">ACFPO9_24715</name>
</gene>
<dbReference type="SMART" id="SM01321">
    <property type="entry name" value="Y1_Tnp"/>
    <property type="match status" value="1"/>
</dbReference>
<accession>A0ABW0S445</accession>
<dbReference type="EMBL" id="JBHSMZ010000024">
    <property type="protein sequence ID" value="MFC5551734.1"/>
    <property type="molecule type" value="Genomic_DNA"/>
</dbReference>
<dbReference type="Proteomes" id="UP001596086">
    <property type="component" value="Unassembled WGS sequence"/>
</dbReference>
<evidence type="ECO:0000313" key="3">
    <source>
        <dbReference type="Proteomes" id="UP001596086"/>
    </source>
</evidence>
<organism evidence="2 3">
    <name type="scientific">Massilia aerilata</name>
    <dbReference type="NCBI Taxonomy" id="453817"/>
    <lineage>
        <taxon>Bacteria</taxon>
        <taxon>Pseudomonadati</taxon>
        <taxon>Pseudomonadota</taxon>
        <taxon>Betaproteobacteria</taxon>
        <taxon>Burkholderiales</taxon>
        <taxon>Oxalobacteraceae</taxon>
        <taxon>Telluria group</taxon>
        <taxon>Massilia</taxon>
    </lineage>
</organism>
<name>A0ABW0S445_9BURK</name>
<dbReference type="SUPFAM" id="SSF143422">
    <property type="entry name" value="Transposase IS200-like"/>
    <property type="match status" value="1"/>
</dbReference>
<evidence type="ECO:0000259" key="1">
    <source>
        <dbReference type="SMART" id="SM01321"/>
    </source>
</evidence>
<comment type="caution">
    <text evidence="2">The sequence shown here is derived from an EMBL/GenBank/DDBJ whole genome shotgun (WGS) entry which is preliminary data.</text>
</comment>
<dbReference type="Gene3D" id="3.30.70.1290">
    <property type="entry name" value="Transposase IS200-like"/>
    <property type="match status" value="1"/>
</dbReference>
<sequence>MPRPRRVVSPSIPLHVIQRGNNRSPCFHLQNDYLIYLDALRECAFDTGCAVHAYVLMSNHVHLLLSPDTTDSVSTMMQRLGQRYVQYFNRRHARTGTLWEGRFRSSPVQDERYFLICQRYIELNPVRANMVDVPADYPWSSHQTNAFGRENALITPHPAYLGLGKAAVLRQAAYRHLFNDALPEELLDEVRKAGNSNRPLGLAPNAMDTGML</sequence>
<dbReference type="InterPro" id="IPR002686">
    <property type="entry name" value="Transposase_17"/>
</dbReference>
<proteinExistence type="predicted"/>
<reference evidence="3" key="1">
    <citation type="journal article" date="2019" name="Int. J. Syst. Evol. Microbiol.">
        <title>The Global Catalogue of Microorganisms (GCM) 10K type strain sequencing project: providing services to taxonomists for standard genome sequencing and annotation.</title>
        <authorList>
            <consortium name="The Broad Institute Genomics Platform"/>
            <consortium name="The Broad Institute Genome Sequencing Center for Infectious Disease"/>
            <person name="Wu L."/>
            <person name="Ma J."/>
        </authorList>
    </citation>
    <scope>NUCLEOTIDE SEQUENCE [LARGE SCALE GENOMIC DNA]</scope>
    <source>
        <strain evidence="3">CGMCC 4.5798</strain>
    </source>
</reference>
<dbReference type="PANTHER" id="PTHR34322:SF2">
    <property type="entry name" value="TRANSPOSASE IS200-LIKE DOMAIN-CONTAINING PROTEIN"/>
    <property type="match status" value="1"/>
</dbReference>
<dbReference type="InterPro" id="IPR036515">
    <property type="entry name" value="Transposase_17_sf"/>
</dbReference>
<dbReference type="PANTHER" id="PTHR34322">
    <property type="entry name" value="TRANSPOSASE, Y1_TNP DOMAIN-CONTAINING"/>
    <property type="match status" value="1"/>
</dbReference>
<dbReference type="Pfam" id="PF01797">
    <property type="entry name" value="Y1_Tnp"/>
    <property type="match status" value="1"/>
</dbReference>
<feature type="domain" description="Transposase IS200-like" evidence="1">
    <location>
        <begin position="9"/>
        <end position="124"/>
    </location>
</feature>
<dbReference type="RefSeq" id="WP_379776290.1">
    <property type="nucleotide sequence ID" value="NZ_JBHSMZ010000024.1"/>
</dbReference>
<protein>
    <submittedName>
        <fullName evidence="2">Transposase</fullName>
    </submittedName>
</protein>
<keyword evidence="3" id="KW-1185">Reference proteome</keyword>
<evidence type="ECO:0000313" key="2">
    <source>
        <dbReference type="EMBL" id="MFC5551734.1"/>
    </source>
</evidence>